<keyword evidence="3" id="KW-1185">Reference proteome</keyword>
<feature type="compositionally biased region" description="Basic and acidic residues" evidence="1">
    <location>
        <begin position="285"/>
        <end position="300"/>
    </location>
</feature>
<feature type="compositionally biased region" description="Basic and acidic residues" evidence="1">
    <location>
        <begin position="126"/>
        <end position="139"/>
    </location>
</feature>
<dbReference type="Gene3D" id="3.40.30.10">
    <property type="entry name" value="Glutaredoxin"/>
    <property type="match status" value="1"/>
</dbReference>
<feature type="region of interest" description="Disordered" evidence="1">
    <location>
        <begin position="1"/>
        <end position="48"/>
    </location>
</feature>
<feature type="compositionally biased region" description="Basic and acidic residues" evidence="1">
    <location>
        <begin position="468"/>
        <end position="502"/>
    </location>
</feature>
<accession>A5DRC6</accession>
<feature type="compositionally biased region" description="Basic and acidic residues" evidence="1">
    <location>
        <begin position="338"/>
        <end position="349"/>
    </location>
</feature>
<dbReference type="VEuPathDB" id="FungiDB:PGUG_05827"/>
<dbReference type="InParanoid" id="A5DRC6"/>
<dbReference type="AlphaFoldDB" id="A5DRC6"/>
<dbReference type="OrthoDB" id="9932926at2759"/>
<feature type="compositionally biased region" description="Basic and acidic residues" evidence="1">
    <location>
        <begin position="396"/>
        <end position="412"/>
    </location>
</feature>
<organism evidence="2 3">
    <name type="scientific">Meyerozyma guilliermondii (strain ATCC 6260 / CBS 566 / DSM 6381 / JCM 1539 / NBRC 10279 / NRRL Y-324)</name>
    <name type="common">Yeast</name>
    <name type="synonym">Candida guilliermondii</name>
    <dbReference type="NCBI Taxonomy" id="294746"/>
    <lineage>
        <taxon>Eukaryota</taxon>
        <taxon>Fungi</taxon>
        <taxon>Dikarya</taxon>
        <taxon>Ascomycota</taxon>
        <taxon>Saccharomycotina</taxon>
        <taxon>Pichiomycetes</taxon>
        <taxon>Debaryomycetaceae</taxon>
        <taxon>Meyerozyma</taxon>
    </lineage>
</organism>
<gene>
    <name evidence="2" type="ORF">PGUG_05827</name>
</gene>
<dbReference type="KEGG" id="pgu:PGUG_05827"/>
<feature type="region of interest" description="Disordered" evidence="1">
    <location>
        <begin position="215"/>
        <end position="687"/>
    </location>
</feature>
<dbReference type="InterPro" id="IPR006993">
    <property type="entry name" value="Glut_rich_SH3-bd"/>
</dbReference>
<feature type="compositionally biased region" description="Polar residues" evidence="1">
    <location>
        <begin position="377"/>
        <end position="392"/>
    </location>
</feature>
<dbReference type="eggNOG" id="KOG1181">
    <property type="taxonomic scope" value="Eukaryota"/>
</dbReference>
<feature type="compositionally biased region" description="Basic and acidic residues" evidence="1">
    <location>
        <begin position="629"/>
        <end position="641"/>
    </location>
</feature>
<dbReference type="Pfam" id="PF04908">
    <property type="entry name" value="SH3BGR"/>
    <property type="match status" value="1"/>
</dbReference>
<dbReference type="RefSeq" id="XP_001482064.2">
    <property type="nucleotide sequence ID" value="XM_001482014.1"/>
</dbReference>
<feature type="compositionally biased region" description="Polar residues" evidence="1">
    <location>
        <begin position="357"/>
        <end position="367"/>
    </location>
</feature>
<evidence type="ECO:0000313" key="2">
    <source>
        <dbReference type="EMBL" id="EDK41729.2"/>
    </source>
</evidence>
<feature type="compositionally biased region" description="Basic and acidic residues" evidence="1">
    <location>
        <begin position="442"/>
        <end position="455"/>
    </location>
</feature>
<feature type="compositionally biased region" description="Basic and acidic residues" evidence="1">
    <location>
        <begin position="578"/>
        <end position="615"/>
    </location>
</feature>
<feature type="compositionally biased region" description="Basic and acidic residues" evidence="1">
    <location>
        <begin position="80"/>
        <end position="115"/>
    </location>
</feature>
<protein>
    <submittedName>
        <fullName evidence="2">Uncharacterized protein</fullName>
    </submittedName>
</protein>
<sequence length="790" mass="88086">MDFEEQLEKAERLESPSLVGSSLRSADDSPHNNYIHPEKYKTRPKNKNAHSLLNSQIGASLDDLISEGALLGSEEDFEKFLDDGGHVKDDARYLETDGENAEKEKKEKNVKERSSPLKNEVNDSESTSKSDGELAKNVDDQSSVSHDSKSVDAKASASESSIAVGDSESKKDGLYSTPNLSEYQLEHSIKDHNEMLSYVKSHNLDKLPGYRAEPKNAQLLRDSRVPSASPTTASFGDAVAIHTGPSEGLHTPYFQHDGRSRSRSQNRSRIAERSRSRSSVKPHLARGDSYKNIHEDEPSKYELPSDWEATEEEENTDGDRRSRQSKPTLGDSIAAAEAAREQQKFHQDARASSAASLLTTGDYTNFNVDIPEPTYFNGRSASSTNYLRSISRSRSRQPESKRHSQLTEKNDADPEELISEGALVTDDPYSSINHLDTMMEEVLGKKDDKKEEKGAEAPTPNKAIPETDVSKADATKKSNDSEREKGSVTDAKEELPGKANEKEETEAREETTKDEKEDAKDETKEPAVIETSKVETEGDTAHEKLAPSEDNEESAVPTEGQSKKANDVISEDVDQDEKDIKVEAPDVKEKEEENPTEEIKKKGESQEAEPEKKTLITDYTEPINQDSVPEDKEPAAAKNDDVVGETMVTKPEEKKDETSKQVKDKQVEKGVQVSKEPVKEVKDDDDFDVSPEELRKHLESQPVYIFTSFAGGMQIMHRTNRLATILKGNGIEFTQRDLGTDEEAKKIWRRYSAGKTLPGVVRGDDFIGNWEDIDEANEEYQVRVLVYETL</sequence>
<dbReference type="EMBL" id="CH408162">
    <property type="protein sequence ID" value="EDK41729.2"/>
    <property type="molecule type" value="Genomic_DNA"/>
</dbReference>
<reference evidence="2 3" key="1">
    <citation type="journal article" date="2009" name="Nature">
        <title>Evolution of pathogenicity and sexual reproduction in eight Candida genomes.</title>
        <authorList>
            <person name="Butler G."/>
            <person name="Rasmussen M.D."/>
            <person name="Lin M.F."/>
            <person name="Santos M.A."/>
            <person name="Sakthikumar S."/>
            <person name="Munro C.A."/>
            <person name="Rheinbay E."/>
            <person name="Grabherr M."/>
            <person name="Forche A."/>
            <person name="Reedy J.L."/>
            <person name="Agrafioti I."/>
            <person name="Arnaud M.B."/>
            <person name="Bates S."/>
            <person name="Brown A.J."/>
            <person name="Brunke S."/>
            <person name="Costanzo M.C."/>
            <person name="Fitzpatrick D.A."/>
            <person name="de Groot P.W."/>
            <person name="Harris D."/>
            <person name="Hoyer L.L."/>
            <person name="Hube B."/>
            <person name="Klis F.M."/>
            <person name="Kodira C."/>
            <person name="Lennard N."/>
            <person name="Logue M.E."/>
            <person name="Martin R."/>
            <person name="Neiman A.M."/>
            <person name="Nikolaou E."/>
            <person name="Quail M.A."/>
            <person name="Quinn J."/>
            <person name="Santos M.C."/>
            <person name="Schmitzberger F.F."/>
            <person name="Sherlock G."/>
            <person name="Shah P."/>
            <person name="Silverstein K.A."/>
            <person name="Skrzypek M.S."/>
            <person name="Soll D."/>
            <person name="Staggs R."/>
            <person name="Stansfield I."/>
            <person name="Stumpf M.P."/>
            <person name="Sudbery P.E."/>
            <person name="Srikantha T."/>
            <person name="Zeng Q."/>
            <person name="Berman J."/>
            <person name="Berriman M."/>
            <person name="Heitman J."/>
            <person name="Gow N.A."/>
            <person name="Lorenz M.C."/>
            <person name="Birren B.W."/>
            <person name="Kellis M."/>
            <person name="Cuomo C.A."/>
        </authorList>
    </citation>
    <scope>NUCLEOTIDE SEQUENCE [LARGE SCALE GENOMIC DNA]</scope>
    <source>
        <strain evidence="3">ATCC 6260 / CBS 566 / DSM 6381 / JCM 1539 / NBRC 10279 / NRRL Y-324</strain>
    </source>
</reference>
<dbReference type="PROSITE" id="PS51354">
    <property type="entry name" value="GLUTAREDOXIN_2"/>
    <property type="match status" value="1"/>
</dbReference>
<dbReference type="InterPro" id="IPR036249">
    <property type="entry name" value="Thioredoxin-like_sf"/>
</dbReference>
<feature type="region of interest" description="Disordered" evidence="1">
    <location>
        <begin position="80"/>
        <end position="176"/>
    </location>
</feature>
<dbReference type="SUPFAM" id="SSF52833">
    <property type="entry name" value="Thioredoxin-like"/>
    <property type="match status" value="1"/>
</dbReference>
<dbReference type="CDD" id="cd02066">
    <property type="entry name" value="GRX_family"/>
    <property type="match status" value="1"/>
</dbReference>
<proteinExistence type="predicted"/>
<feature type="compositionally biased region" description="Basic and acidic residues" evidence="1">
    <location>
        <begin position="508"/>
        <end position="547"/>
    </location>
</feature>
<name>A5DRC6_PICGU</name>
<dbReference type="Proteomes" id="UP000001997">
    <property type="component" value="Unassembled WGS sequence"/>
</dbReference>
<dbReference type="HOGENOM" id="CLU_006973_0_0_1"/>
<evidence type="ECO:0000313" key="3">
    <source>
        <dbReference type="Proteomes" id="UP000001997"/>
    </source>
</evidence>
<feature type="compositionally biased region" description="Basic and acidic residues" evidence="1">
    <location>
        <begin position="650"/>
        <end position="668"/>
    </location>
</feature>
<evidence type="ECO:0000256" key="1">
    <source>
        <dbReference type="SAM" id="MobiDB-lite"/>
    </source>
</evidence>
<dbReference type="STRING" id="294746.A5DRC6"/>
<feature type="compositionally biased region" description="Basic and acidic residues" evidence="1">
    <location>
        <begin position="25"/>
        <end position="41"/>
    </location>
</feature>
<feature type="compositionally biased region" description="Basic and acidic residues" evidence="1">
    <location>
        <begin position="1"/>
        <end position="14"/>
    </location>
</feature>
<dbReference type="OMA" id="SYKSTHE"/>
<dbReference type="GeneID" id="5123782"/>